<dbReference type="PANTHER" id="PTHR13754:SF13">
    <property type="entry name" value="METALLO-BETA-LACTAMASE SUPERFAMILY PROTEIN (AFU_ORTHOLOGUE AFUA_3G07630)"/>
    <property type="match status" value="1"/>
</dbReference>
<keyword evidence="1" id="KW-0378">Hydrolase</keyword>
<dbReference type="AlphaFoldDB" id="A0A3R6H1T9"/>
<dbReference type="PANTHER" id="PTHR13754">
    <property type="entry name" value="METALLO-BETA-LACTAMASE SUPERFAMILY PROTEIN"/>
    <property type="match status" value="1"/>
</dbReference>
<dbReference type="Proteomes" id="UP000286260">
    <property type="component" value="Unassembled WGS sequence"/>
</dbReference>
<sequence>MHYKITTLVENAVYRRNLQAEHGLSLLIENNGYKILFDTGQSDLFIRNATLSDIEIAEVNFLILSHGHSDHTGGLRHFLSVNKKASVICKQEALYRKFKDKRENGVIDSNLLDLSRFRFITGQTELIPGLFLFPDLPVINPEDTHFERFFTQTPEGVVPDIFNDELAVALIAENTYSVLSACSHRGITNILRTIGNCFPGYTFKLLAGGFHIHNAQDEKFSIIADYLKNNLPEQIGICHCTGIDKYALFRQTFGNRVFYNYTGNTFYL</sequence>
<dbReference type="GO" id="GO:0016787">
    <property type="term" value="F:hydrolase activity"/>
    <property type="evidence" value="ECO:0007669"/>
    <property type="project" value="UniProtKB-KW"/>
</dbReference>
<evidence type="ECO:0000313" key="2">
    <source>
        <dbReference type="Proteomes" id="UP000286260"/>
    </source>
</evidence>
<dbReference type="RefSeq" id="WP_122204232.1">
    <property type="nucleotide sequence ID" value="NZ_QRPL01000015.1"/>
</dbReference>
<dbReference type="SUPFAM" id="SSF56281">
    <property type="entry name" value="Metallo-hydrolase/oxidoreductase"/>
    <property type="match status" value="1"/>
</dbReference>
<dbReference type="InterPro" id="IPR001279">
    <property type="entry name" value="Metallo-B-lactamas"/>
</dbReference>
<protein>
    <submittedName>
        <fullName evidence="1">MBL fold metallo-hydrolase</fullName>
    </submittedName>
</protein>
<organism evidence="1 2">
    <name type="scientific">Parabacteroides merdae</name>
    <dbReference type="NCBI Taxonomy" id="46503"/>
    <lineage>
        <taxon>Bacteria</taxon>
        <taxon>Pseudomonadati</taxon>
        <taxon>Bacteroidota</taxon>
        <taxon>Bacteroidia</taxon>
        <taxon>Bacteroidales</taxon>
        <taxon>Tannerellaceae</taxon>
        <taxon>Parabacteroides</taxon>
    </lineage>
</organism>
<name>A0A3R6H1T9_9BACT</name>
<reference evidence="1 2" key="1">
    <citation type="submission" date="2018-08" db="EMBL/GenBank/DDBJ databases">
        <title>A genome reference for cultivated species of the human gut microbiota.</title>
        <authorList>
            <person name="Zou Y."/>
            <person name="Xue W."/>
            <person name="Luo G."/>
        </authorList>
    </citation>
    <scope>NUCLEOTIDE SEQUENCE [LARGE SCALE GENOMIC DNA]</scope>
    <source>
        <strain evidence="1 2">AM34-17</strain>
    </source>
</reference>
<gene>
    <name evidence="1" type="ORF">DW828_07375</name>
</gene>
<dbReference type="InterPro" id="IPR041712">
    <property type="entry name" value="DHPS-like_MBL-fold"/>
</dbReference>
<dbReference type="SMART" id="SM00849">
    <property type="entry name" value="Lactamase_B"/>
    <property type="match status" value="1"/>
</dbReference>
<dbReference type="InterPro" id="IPR052926">
    <property type="entry name" value="Metallo-beta-lactamase_dom"/>
</dbReference>
<dbReference type="CDD" id="cd07713">
    <property type="entry name" value="DHPS-like_MBL-fold"/>
    <property type="match status" value="1"/>
</dbReference>
<proteinExistence type="predicted"/>
<dbReference type="EMBL" id="QSII01000007">
    <property type="protein sequence ID" value="RHC88026.1"/>
    <property type="molecule type" value="Genomic_DNA"/>
</dbReference>
<comment type="caution">
    <text evidence="1">The sequence shown here is derived from an EMBL/GenBank/DDBJ whole genome shotgun (WGS) entry which is preliminary data.</text>
</comment>
<dbReference type="Gene3D" id="3.60.15.10">
    <property type="entry name" value="Ribonuclease Z/Hydroxyacylglutathione hydrolase-like"/>
    <property type="match status" value="1"/>
</dbReference>
<dbReference type="GO" id="GO:0016740">
    <property type="term" value="F:transferase activity"/>
    <property type="evidence" value="ECO:0007669"/>
    <property type="project" value="TreeGrafter"/>
</dbReference>
<dbReference type="Pfam" id="PF00753">
    <property type="entry name" value="Lactamase_B"/>
    <property type="match status" value="1"/>
</dbReference>
<evidence type="ECO:0000313" key="1">
    <source>
        <dbReference type="EMBL" id="RHC88026.1"/>
    </source>
</evidence>
<accession>A0A3R6H1T9</accession>
<dbReference type="InterPro" id="IPR036866">
    <property type="entry name" value="RibonucZ/Hydroxyglut_hydro"/>
</dbReference>